<dbReference type="SUPFAM" id="SSF57625">
    <property type="entry name" value="Invertebrate chitin-binding proteins"/>
    <property type="match status" value="1"/>
</dbReference>
<evidence type="ECO:0000256" key="3">
    <source>
        <dbReference type="SAM" id="SignalP"/>
    </source>
</evidence>
<dbReference type="InterPro" id="IPR005312">
    <property type="entry name" value="DUF1759"/>
</dbReference>
<feature type="signal peptide" evidence="3">
    <location>
        <begin position="1"/>
        <end position="19"/>
    </location>
</feature>
<sequence length="729" mass="82135">MFHILVNFFAVFLLLIVAAIECSRDWNWEYECFGRNCPTLSLPVTYEESKLVTCNGTESLFKDPNDCHRFYYCPPRGEQPTDPETNITAIHYQCSQGYGFHEGWGYCVPEHMVKNCSAIDCPAYIYDGVIPDPKDCTAFYRCTYGFATRYKFKMVNTRSGAGVDHESRTTAVGAPCSVAGSVSSCSSASSVAVAKGKEKENFLIELSKLQRKIDDAVRDINLAGEDLSDVKEELEKNKEILSKLDPAQQLQEVQEKQSEIDQLKKKKRDLTILRLEKDCKVKELERQVDLLRARFDTNLHIIDEEAEMESRRHHELDGDLDGVKDDGAFEFCSHQDEVNKDDHVSVTPPVNPTLSTEFAQVLGSALGAAINLSNNQKSQDYGKFFARQTTGKDLPTFSGAPDEWPIFIADYSRTTQLCQFSPDENLQRLRKCLRGEAAKAVQCLMLTPENLPKIMETLKRRFGNEEHIITSMIDAVRSTPPIREDKLETVIEMGTAVVNLIATVKSLNCDHHLQNPTLLLELRNKLPAAYKMQFSLWTKGQNGKQGNLEDFAVWMEMMMDCACEHVPPSTKDRNQQDKTNNDWRKKSQVHTATPNDRMQMTAAKKLCFSCLTPGHSSKQCKRKLKCGIDGCNFFHNRLLHGAQPVQAAYRQADQYRSESQVHVINATSLRYVPVEVSGPGGSEVIYALQDDGSNVTILDDDVRRRIGVTGKQSSFCISTMSGEKHHPES</sequence>
<reference evidence="5 6" key="1">
    <citation type="submission" date="2015-12" db="EMBL/GenBank/DDBJ databases">
        <title>The genome of Folsomia candida.</title>
        <authorList>
            <person name="Faddeeva A."/>
            <person name="Derks M.F."/>
            <person name="Anvar Y."/>
            <person name="Smit S."/>
            <person name="Van Straalen N."/>
            <person name="Roelofs D."/>
        </authorList>
    </citation>
    <scope>NUCLEOTIDE SEQUENCE [LARGE SCALE GENOMIC DNA]</scope>
    <source>
        <strain evidence="5 6">VU population</strain>
        <tissue evidence="5">Whole body</tissue>
    </source>
</reference>
<dbReference type="Pfam" id="PF03564">
    <property type="entry name" value="DUF1759"/>
    <property type="match status" value="1"/>
</dbReference>
<feature type="compositionally biased region" description="Basic and acidic residues" evidence="2">
    <location>
        <begin position="570"/>
        <end position="585"/>
    </location>
</feature>
<dbReference type="EMBL" id="LNIX01000001">
    <property type="protein sequence ID" value="OXA62367.1"/>
    <property type="molecule type" value="Genomic_DNA"/>
</dbReference>
<dbReference type="GO" id="GO:0008061">
    <property type="term" value="F:chitin binding"/>
    <property type="evidence" value="ECO:0007669"/>
    <property type="project" value="InterPro"/>
</dbReference>
<gene>
    <name evidence="5" type="ORF">Fcan01_03518</name>
</gene>
<feature type="domain" description="Chitin-binding type-2" evidence="4">
    <location>
        <begin position="51"/>
        <end position="118"/>
    </location>
</feature>
<evidence type="ECO:0000313" key="5">
    <source>
        <dbReference type="EMBL" id="OXA62367.1"/>
    </source>
</evidence>
<feature type="region of interest" description="Disordered" evidence="2">
    <location>
        <begin position="566"/>
        <end position="593"/>
    </location>
</feature>
<dbReference type="InterPro" id="IPR002557">
    <property type="entry name" value="Chitin-bd_dom"/>
</dbReference>
<keyword evidence="1" id="KW-0175">Coiled coil</keyword>
<feature type="coiled-coil region" evidence="1">
    <location>
        <begin position="199"/>
        <end position="226"/>
    </location>
</feature>
<name>A0A226EYZ0_FOLCA</name>
<keyword evidence="3" id="KW-0732">Signal</keyword>
<proteinExistence type="predicted"/>
<dbReference type="InterPro" id="IPR036508">
    <property type="entry name" value="Chitin-bd_dom_sf"/>
</dbReference>
<feature type="chain" id="PRO_5012443466" description="Chitin-binding type-2 domain-containing protein" evidence="3">
    <location>
        <begin position="20"/>
        <end position="729"/>
    </location>
</feature>
<evidence type="ECO:0000313" key="6">
    <source>
        <dbReference type="Proteomes" id="UP000198287"/>
    </source>
</evidence>
<comment type="caution">
    <text evidence="5">The sequence shown here is derived from an EMBL/GenBank/DDBJ whole genome shotgun (WGS) entry which is preliminary data.</text>
</comment>
<dbReference type="AlphaFoldDB" id="A0A226EYZ0"/>
<dbReference type="OrthoDB" id="6510033at2759"/>
<protein>
    <recommendedName>
        <fullName evidence="4">Chitin-binding type-2 domain-containing protein</fullName>
    </recommendedName>
</protein>
<organism evidence="5 6">
    <name type="scientific">Folsomia candida</name>
    <name type="common">Springtail</name>
    <dbReference type="NCBI Taxonomy" id="158441"/>
    <lineage>
        <taxon>Eukaryota</taxon>
        <taxon>Metazoa</taxon>
        <taxon>Ecdysozoa</taxon>
        <taxon>Arthropoda</taxon>
        <taxon>Hexapoda</taxon>
        <taxon>Collembola</taxon>
        <taxon>Entomobryomorpha</taxon>
        <taxon>Isotomoidea</taxon>
        <taxon>Isotomidae</taxon>
        <taxon>Proisotominae</taxon>
        <taxon>Folsomia</taxon>
    </lineage>
</organism>
<dbReference type="GO" id="GO:0005576">
    <property type="term" value="C:extracellular region"/>
    <property type="evidence" value="ECO:0007669"/>
    <property type="project" value="InterPro"/>
</dbReference>
<accession>A0A226EYZ0</accession>
<dbReference type="Proteomes" id="UP000198287">
    <property type="component" value="Unassembled WGS sequence"/>
</dbReference>
<feature type="coiled-coil region" evidence="1">
    <location>
        <begin position="253"/>
        <end position="294"/>
    </location>
</feature>
<evidence type="ECO:0000256" key="1">
    <source>
        <dbReference type="SAM" id="Coils"/>
    </source>
</evidence>
<dbReference type="PANTHER" id="PTHR47331">
    <property type="entry name" value="PHD-TYPE DOMAIN-CONTAINING PROTEIN"/>
    <property type="match status" value="1"/>
</dbReference>
<evidence type="ECO:0000259" key="4">
    <source>
        <dbReference type="PROSITE" id="PS50940"/>
    </source>
</evidence>
<dbReference type="PROSITE" id="PS50940">
    <property type="entry name" value="CHIT_BIND_II"/>
    <property type="match status" value="1"/>
</dbReference>
<evidence type="ECO:0000256" key="2">
    <source>
        <dbReference type="SAM" id="MobiDB-lite"/>
    </source>
</evidence>
<keyword evidence="6" id="KW-1185">Reference proteome</keyword>